<dbReference type="InterPro" id="IPR027271">
    <property type="entry name" value="Acetolactate_synth/TF_NikR_C"/>
</dbReference>
<evidence type="ECO:0000256" key="2">
    <source>
        <dbReference type="ARBA" id="ARBA00022596"/>
    </source>
</evidence>
<evidence type="ECO:0000313" key="11">
    <source>
        <dbReference type="Proteomes" id="UP000000784"/>
    </source>
</evidence>
<dbReference type="CDD" id="cd22231">
    <property type="entry name" value="RHH_NikR_HicB-like"/>
    <property type="match status" value="1"/>
</dbReference>
<dbReference type="InterPro" id="IPR014864">
    <property type="entry name" value="TF_NikR_Ni-bd_C"/>
</dbReference>
<evidence type="ECO:0000256" key="3">
    <source>
        <dbReference type="ARBA" id="ARBA00022723"/>
    </source>
</evidence>
<dbReference type="InterPro" id="IPR045865">
    <property type="entry name" value="ACT-like_dom_sf"/>
</dbReference>
<feature type="binding site" evidence="7">
    <location>
        <position position="89"/>
    </location>
    <ligand>
        <name>Ni(2+)</name>
        <dbReference type="ChEBI" id="CHEBI:49786"/>
    </ligand>
</feature>
<dbReference type="Gene3D" id="1.10.1220.10">
    <property type="entry name" value="Met repressor-like"/>
    <property type="match status" value="1"/>
</dbReference>
<reference evidence="10 11" key="1">
    <citation type="journal article" date="2004" name="Appl. Environ. Microbiol.">
        <title>Mineralization of individual congeners of linear alkylbenzenesulfonate by defined pairs of heterotrophic bacteria.</title>
        <authorList>
            <person name="Schleheck D."/>
            <person name="Knepper T.P."/>
            <person name="Fischer K."/>
            <person name="Cook A.M."/>
        </authorList>
    </citation>
    <scope>NUCLEOTIDE SEQUENCE [LARGE SCALE GENOMIC DNA]</scope>
    <source>
        <strain evidence="11">DSM 14801 / SPH-1</strain>
    </source>
</reference>
<dbReference type="Pfam" id="PF08753">
    <property type="entry name" value="NikR_C"/>
    <property type="match status" value="1"/>
</dbReference>
<keyword evidence="6 7" id="KW-0804">Transcription</keyword>
<comment type="cofactor">
    <cofactor evidence="7">
        <name>Ni(2+)</name>
        <dbReference type="ChEBI" id="CHEBI:49786"/>
    </cofactor>
    <text evidence="7">Binds 1 nickel ion per subunit.</text>
</comment>
<feature type="domain" description="Ribbon-helix-helix protein CopG" evidence="8">
    <location>
        <begin position="14"/>
        <end position="54"/>
    </location>
</feature>
<dbReference type="InterPro" id="IPR050192">
    <property type="entry name" value="CopG/NikR_regulator"/>
</dbReference>
<dbReference type="GO" id="GO:0003677">
    <property type="term" value="F:DNA binding"/>
    <property type="evidence" value="ECO:0007669"/>
    <property type="project" value="UniProtKB-KW"/>
</dbReference>
<dbReference type="HAMAP" id="MF_00476">
    <property type="entry name" value="NikR"/>
    <property type="match status" value="1"/>
</dbReference>
<feature type="binding site" evidence="7">
    <location>
        <position position="102"/>
    </location>
    <ligand>
        <name>Ni(2+)</name>
        <dbReference type="ChEBI" id="CHEBI:49786"/>
    </ligand>
</feature>
<feature type="domain" description="Transcription factor NikR nickel binding C-terminal" evidence="9">
    <location>
        <begin position="66"/>
        <end position="141"/>
    </location>
</feature>
<evidence type="ECO:0000256" key="7">
    <source>
        <dbReference type="HAMAP-Rule" id="MF_00476"/>
    </source>
</evidence>
<dbReference type="InterPro" id="IPR013321">
    <property type="entry name" value="Arc_rbn_hlx_hlx"/>
</dbReference>
<evidence type="ECO:0000259" key="9">
    <source>
        <dbReference type="Pfam" id="PF08753"/>
    </source>
</evidence>
<dbReference type="Gene3D" id="3.30.70.1150">
    <property type="entry name" value="ACT-like. Chain A, domain 2"/>
    <property type="match status" value="1"/>
</dbReference>
<keyword evidence="11" id="KW-1185">Reference proteome</keyword>
<evidence type="ECO:0000256" key="4">
    <source>
        <dbReference type="ARBA" id="ARBA00023015"/>
    </source>
</evidence>
<comment type="similarity">
    <text evidence="1 7">Belongs to the transcriptional regulatory CopG/NikR family.</text>
</comment>
<keyword evidence="5 7" id="KW-0238">DNA-binding</keyword>
<dbReference type="GO" id="GO:0010045">
    <property type="term" value="P:response to nickel cation"/>
    <property type="evidence" value="ECO:0007669"/>
    <property type="project" value="InterPro"/>
</dbReference>
<dbReference type="InterPro" id="IPR022988">
    <property type="entry name" value="Ni_resp_reg_NikR"/>
</dbReference>
<dbReference type="HOGENOM" id="CLU_113319_1_4_4"/>
<keyword evidence="2 7" id="KW-0533">Nickel</keyword>
<comment type="function">
    <text evidence="7">Transcriptional regulator.</text>
</comment>
<dbReference type="PANTHER" id="PTHR34719">
    <property type="entry name" value="NICKEL-RESPONSIVE REGULATOR"/>
    <property type="match status" value="1"/>
</dbReference>
<dbReference type="AlphaFoldDB" id="A9BU34"/>
<accession>A9BU34</accession>
<dbReference type="NCBIfam" id="NF003381">
    <property type="entry name" value="PRK04460.1"/>
    <property type="match status" value="1"/>
</dbReference>
<dbReference type="Pfam" id="PF01402">
    <property type="entry name" value="RHH_1"/>
    <property type="match status" value="1"/>
</dbReference>
<keyword evidence="4 7" id="KW-0805">Transcription regulation</keyword>
<evidence type="ECO:0000259" key="8">
    <source>
        <dbReference type="Pfam" id="PF01402"/>
    </source>
</evidence>
<evidence type="ECO:0000256" key="6">
    <source>
        <dbReference type="ARBA" id="ARBA00023163"/>
    </source>
</evidence>
<dbReference type="NCBIfam" id="NF002815">
    <property type="entry name" value="PRK02967.1"/>
    <property type="match status" value="1"/>
</dbReference>
<dbReference type="Proteomes" id="UP000000784">
    <property type="component" value="Chromosome"/>
</dbReference>
<proteinExistence type="inferred from homology"/>
<protein>
    <recommendedName>
        <fullName evidence="7">Putative nickel-responsive regulator</fullName>
    </recommendedName>
</protein>
<feature type="binding site" evidence="7">
    <location>
        <position position="108"/>
    </location>
    <ligand>
        <name>Ni(2+)</name>
        <dbReference type="ChEBI" id="CHEBI:49786"/>
    </ligand>
</feature>
<reference evidence="11" key="2">
    <citation type="submission" date="2007-11" db="EMBL/GenBank/DDBJ databases">
        <title>Complete sequence of Delftia acidovorans DSM 14801 / SPH-1.</title>
        <authorList>
            <person name="Copeland A."/>
            <person name="Lucas S."/>
            <person name="Lapidus A."/>
            <person name="Barry K."/>
            <person name="Glavina del Rio T."/>
            <person name="Dalin E."/>
            <person name="Tice H."/>
            <person name="Pitluck S."/>
            <person name="Lowry S."/>
            <person name="Clum A."/>
            <person name="Schmutz J."/>
            <person name="Larimer F."/>
            <person name="Land M."/>
            <person name="Hauser L."/>
            <person name="Kyrpides N."/>
            <person name="Kim E."/>
            <person name="Schleheck D."/>
            <person name="Richardson P."/>
        </authorList>
    </citation>
    <scope>NUCLEOTIDE SEQUENCE [LARGE SCALE GENOMIC DNA]</scope>
    <source>
        <strain evidence="11">DSM 14801 / SPH-1</strain>
    </source>
</reference>
<sequence length="164" mass="18692">MFPPPVSPLLLPMERFTISIDDDLARDFDGWIAARGYDNRSEAIRDVLRAHLAQVREREDADGLCVANLSYVYNHHERDLSERLASLQHDHHELHMATTHVHLDHEQCIETVMLRGPASAVRRFADTITAERGVHHGQLNVVMARRAEPGGHDHAHHHPHSHDD</sequence>
<dbReference type="STRING" id="398578.Daci_3111"/>
<dbReference type="EMBL" id="CP000884">
    <property type="protein sequence ID" value="ABX35749.1"/>
    <property type="molecule type" value="Genomic_DNA"/>
</dbReference>
<dbReference type="eggNOG" id="COG0864">
    <property type="taxonomic scope" value="Bacteria"/>
</dbReference>
<dbReference type="PANTHER" id="PTHR34719:SF2">
    <property type="entry name" value="NICKEL-RESPONSIVE REGULATOR"/>
    <property type="match status" value="1"/>
</dbReference>
<name>A9BU34_DELAS</name>
<dbReference type="NCBIfam" id="NF002169">
    <property type="entry name" value="PRK01002.1"/>
    <property type="match status" value="1"/>
</dbReference>
<dbReference type="GO" id="GO:0016151">
    <property type="term" value="F:nickel cation binding"/>
    <property type="evidence" value="ECO:0007669"/>
    <property type="project" value="UniProtKB-UniRule"/>
</dbReference>
<keyword evidence="3 7" id="KW-0479">Metal-binding</keyword>
<dbReference type="SUPFAM" id="SSF55021">
    <property type="entry name" value="ACT-like"/>
    <property type="match status" value="1"/>
</dbReference>
<dbReference type="GO" id="GO:0003700">
    <property type="term" value="F:DNA-binding transcription factor activity"/>
    <property type="evidence" value="ECO:0007669"/>
    <property type="project" value="UniProtKB-UniRule"/>
</dbReference>
<evidence type="ECO:0000313" key="10">
    <source>
        <dbReference type="EMBL" id="ABX35749.1"/>
    </source>
</evidence>
<organism evidence="10 11">
    <name type="scientific">Delftia acidovorans (strain DSM 14801 / SPH-1)</name>
    <dbReference type="NCBI Taxonomy" id="398578"/>
    <lineage>
        <taxon>Bacteria</taxon>
        <taxon>Pseudomonadati</taxon>
        <taxon>Pseudomonadota</taxon>
        <taxon>Betaproteobacteria</taxon>
        <taxon>Burkholderiales</taxon>
        <taxon>Comamonadaceae</taxon>
        <taxon>Delftia</taxon>
    </lineage>
</organism>
<dbReference type="KEGG" id="dac:Daci_3111"/>
<evidence type="ECO:0000256" key="5">
    <source>
        <dbReference type="ARBA" id="ARBA00023125"/>
    </source>
</evidence>
<feature type="binding site" evidence="7">
    <location>
        <position position="100"/>
    </location>
    <ligand>
        <name>Ni(2+)</name>
        <dbReference type="ChEBI" id="CHEBI:49786"/>
    </ligand>
</feature>
<dbReference type="SUPFAM" id="SSF47598">
    <property type="entry name" value="Ribbon-helix-helix"/>
    <property type="match status" value="1"/>
</dbReference>
<evidence type="ECO:0000256" key="1">
    <source>
        <dbReference type="ARBA" id="ARBA00008478"/>
    </source>
</evidence>
<dbReference type="InterPro" id="IPR002145">
    <property type="entry name" value="CopG"/>
</dbReference>
<dbReference type="InterPro" id="IPR010985">
    <property type="entry name" value="Ribbon_hlx_hlx"/>
</dbReference>
<gene>
    <name evidence="10" type="ordered locus">Daci_3111</name>
</gene>